<evidence type="ECO:0000256" key="2">
    <source>
        <dbReference type="ARBA" id="ARBA00004613"/>
    </source>
</evidence>
<evidence type="ECO:0000256" key="3">
    <source>
        <dbReference type="ARBA" id="ARBA00009677"/>
    </source>
</evidence>
<evidence type="ECO:0000259" key="9">
    <source>
        <dbReference type="Pfam" id="PF22638"/>
    </source>
</evidence>
<dbReference type="Pfam" id="PF22638">
    <property type="entry name" value="FlgK_D1"/>
    <property type="match status" value="1"/>
</dbReference>
<dbReference type="InterPro" id="IPR053927">
    <property type="entry name" value="FlgK_helical"/>
</dbReference>
<comment type="subcellular location">
    <subcellularLocation>
        <location evidence="1">Bacterial flagellum</location>
    </subcellularLocation>
    <subcellularLocation>
        <location evidence="2">Secreted</location>
    </subcellularLocation>
</comment>
<reference evidence="10 11" key="1">
    <citation type="submission" date="2014-06" db="EMBL/GenBank/DDBJ databases">
        <authorList>
            <person name="Urmite Genomes Urmite Genomes"/>
        </authorList>
    </citation>
    <scope>NUCLEOTIDE SEQUENCE [LARGE SCALE GENOMIC DNA]</scope>
</reference>
<dbReference type="PANTHER" id="PTHR30033:SF1">
    <property type="entry name" value="FLAGELLAR HOOK-ASSOCIATED PROTEIN 1"/>
    <property type="match status" value="1"/>
</dbReference>
<feature type="domain" description="Flagellar basal-body/hook protein C-terminal" evidence="7">
    <location>
        <begin position="609"/>
        <end position="645"/>
    </location>
</feature>
<accession>A0A078L2B5</accession>
<evidence type="ECO:0000259" key="7">
    <source>
        <dbReference type="Pfam" id="PF06429"/>
    </source>
</evidence>
<keyword evidence="5" id="KW-0964">Secreted</keyword>
<dbReference type="AlphaFoldDB" id="A0A078L2B5"/>
<keyword evidence="11" id="KW-1185">Reference proteome</keyword>
<dbReference type="PRINTS" id="PR01005">
    <property type="entry name" value="FLGHOOKAP1"/>
</dbReference>
<dbReference type="PANTHER" id="PTHR30033">
    <property type="entry name" value="FLAGELLAR HOOK-ASSOCIATED PROTEIN 1"/>
    <property type="match status" value="1"/>
</dbReference>
<evidence type="ECO:0000256" key="4">
    <source>
        <dbReference type="ARBA" id="ARBA00016244"/>
    </source>
</evidence>
<dbReference type="SUPFAM" id="SSF64518">
    <property type="entry name" value="Phase 1 flagellin"/>
    <property type="match status" value="1"/>
</dbReference>
<feature type="domain" description="Flagellar hook-associated protein FlgK helical" evidence="9">
    <location>
        <begin position="94"/>
        <end position="320"/>
    </location>
</feature>
<sequence length="650" mass="70153">MAGLLNIASSSLNAFQRALAVTGNNIANSSNKAYTRQTAQFSPLPSQRYAGSFIGGGVNISAVRRHDDRFADSQVREALTTKSQYDTFYQQALQIDKLLSEKGTSVSTNLQTFFNALGQLNEAPDSLASRSLMLQQSQLLVDQFNSLQLRLDEYQRNNSAQISEAVAQINDISASLAEVNKQLTGAPGAPELLDMRDDLLRELSKYTNVTVVDQGDTGISVAIGNGQMLVMGSEYRLLGVNPNTSPQVGTEIYLVNGLGKIDLTNNLHSGMLGGLLEFEDSVLGTASQILGQMAIGLADEFNRQHTLGMDMNSQIGKNFFNDYNQGNLQLSRSIPESGNTGTGVLSVAISNISQTQISDYELIVTDTSTNQVRLIRQSDGQSTTLNWSSSPPTPPAGQLVLDGMTITVDNIANLANDDRYMISPTRGAARDLKLSIQDPRELAFASPVRLTTPLSNTGEGRISLGDIFNTGTPINKEYSIQFISPTQYNLVNVTDSTTTGPFPFVPNTDNTIMIPDSVNPSYSVILSGIPNTGDSFTASYNTGGYGDNRNGLKLAALQQSQIFDGSTESIFDKYSDLITGVGGVTYQAKTRSDAADILYQQAVDYRESKSGVNLDEEASNLLRFQQAYQAASRVMSVSNQIMDALFAAMG</sequence>
<evidence type="ECO:0000256" key="5">
    <source>
        <dbReference type="ARBA" id="ARBA00022525"/>
    </source>
</evidence>
<dbReference type="OrthoDB" id="9802553at2"/>
<dbReference type="Pfam" id="PF21158">
    <property type="entry name" value="flgK_1st_1"/>
    <property type="match status" value="1"/>
</dbReference>
<organism evidence="10 11">
    <name type="scientific">Legionella massiliensis</name>
    <dbReference type="NCBI Taxonomy" id="1034943"/>
    <lineage>
        <taxon>Bacteria</taxon>
        <taxon>Pseudomonadati</taxon>
        <taxon>Pseudomonadota</taxon>
        <taxon>Gammaproteobacteria</taxon>
        <taxon>Legionellales</taxon>
        <taxon>Legionellaceae</taxon>
        <taxon>Legionella</taxon>
    </lineage>
</organism>
<evidence type="ECO:0000256" key="6">
    <source>
        <dbReference type="ARBA" id="ARBA00023143"/>
    </source>
</evidence>
<proteinExistence type="inferred from homology"/>
<keyword evidence="10" id="KW-0282">Flagellum</keyword>
<dbReference type="GO" id="GO:0005198">
    <property type="term" value="F:structural molecule activity"/>
    <property type="evidence" value="ECO:0007669"/>
    <property type="project" value="InterPro"/>
</dbReference>
<dbReference type="GO" id="GO:0005576">
    <property type="term" value="C:extracellular region"/>
    <property type="evidence" value="ECO:0007669"/>
    <property type="project" value="UniProtKB-SubCell"/>
</dbReference>
<dbReference type="InterPro" id="IPR049119">
    <property type="entry name" value="FlgK_D2-like"/>
</dbReference>
<name>A0A078L2B5_9GAMM</name>
<evidence type="ECO:0000313" key="11">
    <source>
        <dbReference type="Proteomes" id="UP000044071"/>
    </source>
</evidence>
<keyword evidence="10" id="KW-0966">Cell projection</keyword>
<comment type="similarity">
    <text evidence="3">Belongs to the flagella basal body rod proteins family.</text>
</comment>
<dbReference type="RefSeq" id="WP_043874684.1">
    <property type="nucleotide sequence ID" value="NZ_CCVW01000003.1"/>
</dbReference>
<dbReference type="NCBIfam" id="TIGR02492">
    <property type="entry name" value="flgK_ends"/>
    <property type="match status" value="1"/>
</dbReference>
<evidence type="ECO:0000259" key="8">
    <source>
        <dbReference type="Pfam" id="PF21158"/>
    </source>
</evidence>
<dbReference type="EMBL" id="CCSB01000003">
    <property type="protein sequence ID" value="CDZ78143.1"/>
    <property type="molecule type" value="Genomic_DNA"/>
</dbReference>
<dbReference type="eggNOG" id="COG1256">
    <property type="taxonomic scope" value="Bacteria"/>
</dbReference>
<dbReference type="InterPro" id="IPR002371">
    <property type="entry name" value="FlgK"/>
</dbReference>
<gene>
    <name evidence="10" type="primary">flgK</name>
    <name evidence="10" type="ORF">BN59_02450</name>
</gene>
<feature type="domain" description="Flagellar hook-associated protein 1 D2-like" evidence="8">
    <location>
        <begin position="336"/>
        <end position="424"/>
    </location>
</feature>
<evidence type="ECO:0000313" key="10">
    <source>
        <dbReference type="EMBL" id="CDZ78143.1"/>
    </source>
</evidence>
<dbReference type="GO" id="GO:0044780">
    <property type="term" value="P:bacterial-type flagellum assembly"/>
    <property type="evidence" value="ECO:0007669"/>
    <property type="project" value="InterPro"/>
</dbReference>
<dbReference type="Pfam" id="PF06429">
    <property type="entry name" value="Flg_bbr_C"/>
    <property type="match status" value="1"/>
</dbReference>
<evidence type="ECO:0000256" key="1">
    <source>
        <dbReference type="ARBA" id="ARBA00004365"/>
    </source>
</evidence>
<keyword evidence="6" id="KW-0975">Bacterial flagellum</keyword>
<dbReference type="Proteomes" id="UP000044071">
    <property type="component" value="Unassembled WGS sequence"/>
</dbReference>
<dbReference type="STRING" id="1034943.BN59_02450"/>
<dbReference type="GO" id="GO:0009424">
    <property type="term" value="C:bacterial-type flagellum hook"/>
    <property type="evidence" value="ECO:0007669"/>
    <property type="project" value="InterPro"/>
</dbReference>
<dbReference type="InterPro" id="IPR010930">
    <property type="entry name" value="Flg_bb/hook_C_dom"/>
</dbReference>
<keyword evidence="10" id="KW-0969">Cilium</keyword>
<protein>
    <recommendedName>
        <fullName evidence="4">Flagellar hook-associated protein 1</fullName>
    </recommendedName>
</protein>